<keyword evidence="1" id="KW-1133">Transmembrane helix</keyword>
<name>A0ABC9EH77_9POAL</name>
<accession>A0ABC9EH77</accession>
<dbReference type="Proteomes" id="UP001497457">
    <property type="component" value="Chromosome 4rd"/>
</dbReference>
<keyword evidence="1" id="KW-0812">Transmembrane</keyword>
<feature type="transmembrane region" description="Helical" evidence="1">
    <location>
        <begin position="122"/>
        <end position="139"/>
    </location>
</feature>
<feature type="domain" description="DUF4220" evidence="2">
    <location>
        <begin position="194"/>
        <end position="569"/>
    </location>
</feature>
<reference evidence="4" key="1">
    <citation type="submission" date="2024-06" db="EMBL/GenBank/DDBJ databases">
        <authorList>
            <person name="Ryan C."/>
        </authorList>
    </citation>
    <scope>NUCLEOTIDE SEQUENCE [LARGE SCALE GENOMIC DNA]</scope>
</reference>
<evidence type="ECO:0000313" key="3">
    <source>
        <dbReference type="EMBL" id="CAL5056665.1"/>
    </source>
</evidence>
<dbReference type="EMBL" id="OZ075114">
    <property type="protein sequence ID" value="CAL5056665.1"/>
    <property type="molecule type" value="Genomic_DNA"/>
</dbReference>
<keyword evidence="1" id="KW-0472">Membrane</keyword>
<sequence length="860" mass="96032">MYTFSLSYAIIVAATVRVFFEERLLVIMLTTKNSHRLSGLLRLPFSSKPPSTIRRNMVTPQVVYRRLGNFGDATSTTLLHQWLLWDTLLFIDLLEFLPIAIIVLTICVAAIGFCCRWPNRKYFLAAAVLPVCLVGSYIVLSRWQDLIDVWRSPSCTKALALIAIALMFCQACFGPCRRWSSGWIVQYGFLAGSTFSLPLAAYTIGRMQSSAVKSEMYPVWAVSLLALYGCVDSAAVDKGRDYKSPLFNLLYNIGLYCGYVLMMSSTTIPTDDDNMANKAVVLLTAITVCKGIHRSMALVLPRRMKPTLQNVHTGCRPDLVALAMKSEIEDDLRDGVGNILEDLIVDLPPGMDELGSYEEVLSNAVSMADIQRVCKERDQLQPCQDVCLSFSLSHLLHGHILGLSNTAAAPSIADYTSLSIDYKWVFKFIEVELAFLYDVFFTGNAFHHYYQAKSASFWACASLIGICFVGVAVAIPGTMNSPRTADLTITLFILVSLAILQLVQLIWSWTSNWARVALACDYARKQKDQNSRQISWSWWIRLRAFVVTRTNWFDSYLWQDKLGQHSLIDEVSSSGECMSFSTISSLCGKCAPLLEISGLQYIGQVLRDLCGSGNAKGDAIRLDDKVKQSIADFIDNIENDKIGHPLSLFIEDNAGLEKAEAFVARAMGFYISTWYCELADQRQEQEGTARAAAGVEEAANENRHVAIVLSKYCAYLVVSAPELLPGVSWVAKHIYNRFVKHTRSALSGAEDILQTMDTLAEADGEGNILFVKAVKMGKDIYNELSEDRSNLWRVLACSWVQALVYAAPYGEVEAHMQHLSQGGELITHLWALLFHFGIYKWQPKEDFNINVAHVIMEDDS</sequence>
<gene>
    <name evidence="3" type="ORF">URODEC1_LOCUS95183</name>
</gene>
<proteinExistence type="predicted"/>
<evidence type="ECO:0000259" key="2">
    <source>
        <dbReference type="Pfam" id="PF13968"/>
    </source>
</evidence>
<feature type="transmembrane region" description="Helical" evidence="1">
    <location>
        <begin position="96"/>
        <end position="115"/>
    </location>
</feature>
<dbReference type="Pfam" id="PF04578">
    <property type="entry name" value="DUF594"/>
    <property type="match status" value="1"/>
</dbReference>
<organism evidence="3 4">
    <name type="scientific">Urochloa decumbens</name>
    <dbReference type="NCBI Taxonomy" id="240449"/>
    <lineage>
        <taxon>Eukaryota</taxon>
        <taxon>Viridiplantae</taxon>
        <taxon>Streptophyta</taxon>
        <taxon>Embryophyta</taxon>
        <taxon>Tracheophyta</taxon>
        <taxon>Spermatophyta</taxon>
        <taxon>Magnoliopsida</taxon>
        <taxon>Liliopsida</taxon>
        <taxon>Poales</taxon>
        <taxon>Poaceae</taxon>
        <taxon>PACMAD clade</taxon>
        <taxon>Panicoideae</taxon>
        <taxon>Panicodae</taxon>
        <taxon>Paniceae</taxon>
        <taxon>Melinidinae</taxon>
        <taxon>Urochloa</taxon>
    </lineage>
</organism>
<dbReference type="Pfam" id="PF13968">
    <property type="entry name" value="DUF4220"/>
    <property type="match status" value="1"/>
</dbReference>
<dbReference type="InterPro" id="IPR007658">
    <property type="entry name" value="DUF594"/>
</dbReference>
<reference evidence="3 4" key="2">
    <citation type="submission" date="2024-10" db="EMBL/GenBank/DDBJ databases">
        <authorList>
            <person name="Ryan C."/>
        </authorList>
    </citation>
    <scope>NUCLEOTIDE SEQUENCE [LARGE SCALE GENOMIC DNA]</scope>
</reference>
<dbReference type="PANTHER" id="PTHR31325">
    <property type="entry name" value="OS01G0798800 PROTEIN-RELATED"/>
    <property type="match status" value="1"/>
</dbReference>
<keyword evidence="4" id="KW-1185">Reference proteome</keyword>
<feature type="transmembrane region" description="Helical" evidence="1">
    <location>
        <begin position="280"/>
        <end position="300"/>
    </location>
</feature>
<feature type="transmembrane region" description="Helical" evidence="1">
    <location>
        <begin position="249"/>
        <end position="268"/>
    </location>
</feature>
<dbReference type="InterPro" id="IPR025315">
    <property type="entry name" value="DUF4220"/>
</dbReference>
<feature type="transmembrane region" description="Helical" evidence="1">
    <location>
        <begin position="456"/>
        <end position="475"/>
    </location>
</feature>
<feature type="transmembrane region" description="Helical" evidence="1">
    <location>
        <begin position="217"/>
        <end position="237"/>
    </location>
</feature>
<feature type="transmembrane region" description="Helical" evidence="1">
    <location>
        <begin position="183"/>
        <end position="205"/>
    </location>
</feature>
<protein>
    <recommendedName>
        <fullName evidence="2">DUF4220 domain-containing protein</fullName>
    </recommendedName>
</protein>
<evidence type="ECO:0000313" key="4">
    <source>
        <dbReference type="Proteomes" id="UP001497457"/>
    </source>
</evidence>
<evidence type="ECO:0000256" key="1">
    <source>
        <dbReference type="SAM" id="Phobius"/>
    </source>
</evidence>
<feature type="transmembrane region" description="Helical" evidence="1">
    <location>
        <begin position="487"/>
        <end position="509"/>
    </location>
</feature>
<feature type="transmembrane region" description="Helical" evidence="1">
    <location>
        <begin position="159"/>
        <end position="176"/>
    </location>
</feature>
<dbReference type="AlphaFoldDB" id="A0ABC9EH77"/>